<gene>
    <name evidence="10" type="ORF">NK118_03610</name>
</gene>
<protein>
    <submittedName>
        <fullName evidence="10">Mechanosensitive ion channel</fullName>
    </submittedName>
</protein>
<feature type="transmembrane region" description="Helical" evidence="7">
    <location>
        <begin position="37"/>
        <end position="58"/>
    </location>
</feature>
<dbReference type="Gene3D" id="3.30.70.100">
    <property type="match status" value="1"/>
</dbReference>
<dbReference type="InterPro" id="IPR023408">
    <property type="entry name" value="MscS_beta-dom_sf"/>
</dbReference>
<dbReference type="PROSITE" id="PS01246">
    <property type="entry name" value="UPF0003"/>
    <property type="match status" value="1"/>
</dbReference>
<keyword evidence="11" id="KW-1185">Reference proteome</keyword>
<evidence type="ECO:0000256" key="5">
    <source>
        <dbReference type="ARBA" id="ARBA00022989"/>
    </source>
</evidence>
<sequence length="294" mass="32459">MTTTDVDVAEELKETTEQATEKANAIVNYIQEHIPDIIAFSIKVVLCILVFLIGRLVIRLIGKLLARTLERAQVDVGVKQFACSFTKYGLYALLIFGIASSLGVDTVSVAALFASAGLGIGLALQGSLSNFAGGLLILLLKPFKVGDYIIEDSNHNEGTVKEIQLFYTKLHSVDNRTIVLPNGMLTNNSIINTSATNERQLDLRINVGYQEKIKDVKALLQEIVEAEPLIHGERPVNIFVDDLGDSSVVFGIRAWTDNSDYLPAKWRVLEEVKQRFDEKGITLAYPQLDVHISE</sequence>
<dbReference type="InterPro" id="IPR049278">
    <property type="entry name" value="MS_channel_C"/>
</dbReference>
<dbReference type="InterPro" id="IPR008910">
    <property type="entry name" value="MSC_TM_helix"/>
</dbReference>
<comment type="subcellular location">
    <subcellularLocation>
        <location evidence="1">Cell membrane</location>
        <topology evidence="1">Multi-pass membrane protein</topology>
    </subcellularLocation>
</comment>
<dbReference type="Pfam" id="PF00924">
    <property type="entry name" value="MS_channel_2nd"/>
    <property type="match status" value="1"/>
</dbReference>
<dbReference type="Pfam" id="PF05552">
    <property type="entry name" value="MS_channel_1st_1"/>
    <property type="match status" value="1"/>
</dbReference>
<comment type="similarity">
    <text evidence="2">Belongs to the MscS (TC 1.A.23) family.</text>
</comment>
<evidence type="ECO:0000256" key="4">
    <source>
        <dbReference type="ARBA" id="ARBA00022692"/>
    </source>
</evidence>
<dbReference type="InterPro" id="IPR011014">
    <property type="entry name" value="MscS_channel_TM-2"/>
</dbReference>
<dbReference type="Gene3D" id="2.30.30.60">
    <property type="match status" value="1"/>
</dbReference>
<dbReference type="Gene3D" id="1.10.287.1260">
    <property type="match status" value="1"/>
</dbReference>
<dbReference type="Proteomes" id="UP001523565">
    <property type="component" value="Unassembled WGS sequence"/>
</dbReference>
<keyword evidence="3" id="KW-1003">Cell membrane</keyword>
<feature type="domain" description="Mechanosensitive ion channel MscS C-terminal" evidence="9">
    <location>
        <begin position="203"/>
        <end position="281"/>
    </location>
</feature>
<proteinExistence type="inferred from homology"/>
<dbReference type="SUPFAM" id="SSF82689">
    <property type="entry name" value="Mechanosensitive channel protein MscS (YggB), C-terminal domain"/>
    <property type="match status" value="1"/>
</dbReference>
<evidence type="ECO:0000256" key="6">
    <source>
        <dbReference type="ARBA" id="ARBA00023136"/>
    </source>
</evidence>
<dbReference type="InterPro" id="IPR010920">
    <property type="entry name" value="LSM_dom_sf"/>
</dbReference>
<dbReference type="RefSeq" id="WP_262068244.1">
    <property type="nucleotide sequence ID" value="NZ_JAMXOC010000003.1"/>
</dbReference>
<dbReference type="InterPro" id="IPR006686">
    <property type="entry name" value="MscS_channel_CS"/>
</dbReference>
<accession>A0ABT1EF55</accession>
<reference evidence="10 11" key="1">
    <citation type="journal article" date="2022" name="Genome Biol. Evol.">
        <title>Host diet, physiology and behaviors set the stage for Lachnospiraceae cladogenesis.</title>
        <authorList>
            <person name="Vera-Ponce De Leon A."/>
            <person name="Schneider M."/>
            <person name="Jahnes B.C."/>
            <person name="Sadowski V."/>
            <person name="Camuy-Velez L.A."/>
            <person name="Duan J."/>
            <person name="Sabree Z.L."/>
        </authorList>
    </citation>
    <scope>NUCLEOTIDE SEQUENCE [LARGE SCALE GENOMIC DNA]</scope>
    <source>
        <strain evidence="10 11">PAL227</strain>
    </source>
</reference>
<evidence type="ECO:0000256" key="2">
    <source>
        <dbReference type="ARBA" id="ARBA00008017"/>
    </source>
</evidence>
<evidence type="ECO:0000313" key="10">
    <source>
        <dbReference type="EMBL" id="MCP1109334.1"/>
    </source>
</evidence>
<feature type="transmembrane region" description="Helical" evidence="7">
    <location>
        <begin position="88"/>
        <end position="114"/>
    </location>
</feature>
<dbReference type="SUPFAM" id="SSF82861">
    <property type="entry name" value="Mechanosensitive channel protein MscS (YggB), transmembrane region"/>
    <property type="match status" value="1"/>
</dbReference>
<dbReference type="EMBL" id="JAMZFV010000003">
    <property type="protein sequence ID" value="MCP1109334.1"/>
    <property type="molecule type" value="Genomic_DNA"/>
</dbReference>
<evidence type="ECO:0000259" key="9">
    <source>
        <dbReference type="Pfam" id="PF21082"/>
    </source>
</evidence>
<evidence type="ECO:0000256" key="3">
    <source>
        <dbReference type="ARBA" id="ARBA00022475"/>
    </source>
</evidence>
<keyword evidence="5 7" id="KW-1133">Transmembrane helix</keyword>
<feature type="transmembrane region" description="Helical" evidence="7">
    <location>
        <begin position="120"/>
        <end position="140"/>
    </location>
</feature>
<name>A0ABT1EF55_9FIRM</name>
<keyword evidence="6 7" id="KW-0472">Membrane</keyword>
<organism evidence="10 11">
    <name type="scientific">Ohessyouella blattaphilus</name>
    <dbReference type="NCBI Taxonomy" id="2949333"/>
    <lineage>
        <taxon>Bacteria</taxon>
        <taxon>Bacillati</taxon>
        <taxon>Bacillota</taxon>
        <taxon>Clostridia</taxon>
        <taxon>Lachnospirales</taxon>
        <taxon>Lachnospiraceae</taxon>
        <taxon>Ohessyouella</taxon>
    </lineage>
</organism>
<dbReference type="Pfam" id="PF21082">
    <property type="entry name" value="MS_channel_3rd"/>
    <property type="match status" value="1"/>
</dbReference>
<evidence type="ECO:0000256" key="1">
    <source>
        <dbReference type="ARBA" id="ARBA00004651"/>
    </source>
</evidence>
<dbReference type="InterPro" id="IPR011066">
    <property type="entry name" value="MscS_channel_C_sf"/>
</dbReference>
<dbReference type="InterPro" id="IPR045275">
    <property type="entry name" value="MscS_archaea/bacteria_type"/>
</dbReference>
<dbReference type="PANTHER" id="PTHR30221:SF1">
    <property type="entry name" value="SMALL-CONDUCTANCE MECHANOSENSITIVE CHANNEL"/>
    <property type="match status" value="1"/>
</dbReference>
<feature type="domain" description="Mechanosensitive ion channel MscS" evidence="8">
    <location>
        <begin position="127"/>
        <end position="194"/>
    </location>
</feature>
<evidence type="ECO:0000259" key="8">
    <source>
        <dbReference type="Pfam" id="PF00924"/>
    </source>
</evidence>
<dbReference type="SUPFAM" id="SSF50182">
    <property type="entry name" value="Sm-like ribonucleoproteins"/>
    <property type="match status" value="1"/>
</dbReference>
<evidence type="ECO:0000313" key="11">
    <source>
        <dbReference type="Proteomes" id="UP001523565"/>
    </source>
</evidence>
<evidence type="ECO:0000256" key="7">
    <source>
        <dbReference type="SAM" id="Phobius"/>
    </source>
</evidence>
<keyword evidence="4 7" id="KW-0812">Transmembrane</keyword>
<dbReference type="PANTHER" id="PTHR30221">
    <property type="entry name" value="SMALL-CONDUCTANCE MECHANOSENSITIVE CHANNEL"/>
    <property type="match status" value="1"/>
</dbReference>
<comment type="caution">
    <text evidence="10">The sequence shown here is derived from an EMBL/GenBank/DDBJ whole genome shotgun (WGS) entry which is preliminary data.</text>
</comment>
<dbReference type="InterPro" id="IPR006685">
    <property type="entry name" value="MscS_channel_2nd"/>
</dbReference>